<sequence>MDLKIKVLSAGVLFFLGQIMFAQKIQRDTATSTKNIEEVVVTGYQKKKQATVSQAISVVSGDQLKQNAPTTSIGNAVQGKAAGVFVQSYTGQPGSTATILVRGVGGVGGSSEPAYIVNGMYMTARQFSAINPADVESISILKDAAATSIYGARGSNGVVVVTTKSGANMKTVFFVESKYGYSEKLKDNNFSMMNANELLNFQNKLGFLGFQQRSKQEIDRLALYNHNWQNTLLRNSAVQSFLLTAQGGSNKNTFYYSLGYDSDTGILKDVKGIDRYTGTFNFSNQLTKKLKVGVNLGFQFQETNNFLDRFNSQNPFAAMYMYAPFEPVYNSDGSYNQTMSAGSNVVEQIRTYTMNEKRFRLPATVYGEYKIFDDLKFKTTFNGLYDWYYAKNKISKGSTLDLVLYGKPTGSLSTNSFYTFNYTFNNSLNYHKNIGEHTIDVLAFTEFNRNFVETLNASAIGFKSPNLDVPDNTLPSDRSRYTGKKTISSLMSYAGILNYDYAKKYIVSGSIRRDGSSKFGENNKYGTFWSVSGAWNIAQEEFFKTDLFNDLKLRVSYGTTGNDANIIEYVNVSNVSYGIYGTYPTLYPFRDTNNNNIQGNTNVKWETNKITGLGVDFSLMRRRLRGAVEVYQNKRKDFIQLLPFSDDEGGYSAYTNAGNITQKGLEVQVSADIIKTKDLSWALRANSSWQKSRLDKLADGERERYLGYTNLAVGEAPYTFYNVRFAGVNPETGAAQYYTKSGEITTTYNPADAVLLKGKTPFPKAFGGFGTSFKYKGFDLDADFVFKLGGYTYNNMWQMAVDPDFAVRGWNVAKEAANFWQAPGDNGVFQRINNGGGGIKDSDQFIEKNDYLRFRTLTLGYTFDKSFLGEGAPVNKMRVYIQGQNLVTWTKFHGEPEVSLGSADAPMLFVPGAYNLYTYPMTKTVLMGIQLDF</sequence>
<reference evidence="9 10" key="1">
    <citation type="submission" date="2019-11" db="EMBL/GenBank/DDBJ databases">
        <title>Characterization of Elizabethkingia argenteiflava sp. nov., isolated from inner surface of Soybean Pods.</title>
        <authorList>
            <person name="Mo S."/>
        </authorList>
    </citation>
    <scope>NUCLEOTIDE SEQUENCE [LARGE SCALE GENOMIC DNA]</scope>
    <source>
        <strain evidence="9 10">YB22</strain>
    </source>
</reference>
<dbReference type="AlphaFoldDB" id="A0A845PUY0"/>
<dbReference type="NCBIfam" id="TIGR04056">
    <property type="entry name" value="OMP_RagA_SusC"/>
    <property type="match status" value="1"/>
</dbReference>
<evidence type="ECO:0000313" key="10">
    <source>
        <dbReference type="Proteomes" id="UP000553459"/>
    </source>
</evidence>
<dbReference type="Gene3D" id="2.40.170.20">
    <property type="entry name" value="TonB-dependent receptor, beta-barrel domain"/>
    <property type="match status" value="1"/>
</dbReference>
<evidence type="ECO:0000256" key="5">
    <source>
        <dbReference type="ARBA" id="ARBA00023136"/>
    </source>
</evidence>
<comment type="caution">
    <text evidence="9">The sequence shown here is derived from an EMBL/GenBank/DDBJ whole genome shotgun (WGS) entry which is preliminary data.</text>
</comment>
<proteinExistence type="inferred from homology"/>
<keyword evidence="4 7" id="KW-0812">Transmembrane</keyword>
<dbReference type="InterPro" id="IPR023997">
    <property type="entry name" value="TonB-dep_OMP_SusC/RagA_CS"/>
</dbReference>
<comment type="similarity">
    <text evidence="7">Belongs to the TonB-dependent receptor family.</text>
</comment>
<comment type="subcellular location">
    <subcellularLocation>
        <location evidence="1 7">Cell outer membrane</location>
        <topology evidence="1 7">Multi-pass membrane protein</topology>
    </subcellularLocation>
</comment>
<dbReference type="InterPro" id="IPR012910">
    <property type="entry name" value="Plug_dom"/>
</dbReference>
<dbReference type="Proteomes" id="UP000553459">
    <property type="component" value="Unassembled WGS sequence"/>
</dbReference>
<protein>
    <submittedName>
        <fullName evidence="9">SusC/RagA family TonB-linked outer membrane protein</fullName>
    </submittedName>
</protein>
<dbReference type="EMBL" id="JAAABJ010000641">
    <property type="protein sequence ID" value="NAW52029.1"/>
    <property type="molecule type" value="Genomic_DNA"/>
</dbReference>
<keyword evidence="2 7" id="KW-0813">Transport</keyword>
<keyword evidence="10" id="KW-1185">Reference proteome</keyword>
<feature type="domain" description="TonB-dependent receptor plug" evidence="8">
    <location>
        <begin position="49"/>
        <end position="158"/>
    </location>
</feature>
<keyword evidence="5 7" id="KW-0472">Membrane</keyword>
<evidence type="ECO:0000313" key="9">
    <source>
        <dbReference type="EMBL" id="NAW52029.1"/>
    </source>
</evidence>
<dbReference type="Pfam" id="PF07715">
    <property type="entry name" value="Plug"/>
    <property type="match status" value="1"/>
</dbReference>
<dbReference type="PROSITE" id="PS52016">
    <property type="entry name" value="TONB_DEPENDENT_REC_3"/>
    <property type="match status" value="1"/>
</dbReference>
<organism evidence="9 10">
    <name type="scientific">Elizabethkingia argenteiflava</name>
    <dbReference type="NCBI Taxonomy" id="2681556"/>
    <lineage>
        <taxon>Bacteria</taxon>
        <taxon>Pseudomonadati</taxon>
        <taxon>Bacteroidota</taxon>
        <taxon>Flavobacteriia</taxon>
        <taxon>Flavobacteriales</taxon>
        <taxon>Weeksellaceae</taxon>
        <taxon>Elizabethkingia</taxon>
    </lineage>
</organism>
<evidence type="ECO:0000256" key="7">
    <source>
        <dbReference type="PROSITE-ProRule" id="PRU01360"/>
    </source>
</evidence>
<dbReference type="NCBIfam" id="TIGR04057">
    <property type="entry name" value="SusC_RagA_signa"/>
    <property type="match status" value="1"/>
</dbReference>
<dbReference type="InterPro" id="IPR037066">
    <property type="entry name" value="Plug_dom_sf"/>
</dbReference>
<evidence type="ECO:0000256" key="1">
    <source>
        <dbReference type="ARBA" id="ARBA00004571"/>
    </source>
</evidence>
<keyword evidence="3 7" id="KW-1134">Transmembrane beta strand</keyword>
<keyword evidence="6 7" id="KW-0998">Cell outer membrane</keyword>
<evidence type="ECO:0000259" key="8">
    <source>
        <dbReference type="Pfam" id="PF07715"/>
    </source>
</evidence>
<dbReference type="GO" id="GO:0009279">
    <property type="term" value="C:cell outer membrane"/>
    <property type="evidence" value="ECO:0007669"/>
    <property type="project" value="UniProtKB-SubCell"/>
</dbReference>
<evidence type="ECO:0000256" key="2">
    <source>
        <dbReference type="ARBA" id="ARBA00022448"/>
    </source>
</evidence>
<dbReference type="InterPro" id="IPR039426">
    <property type="entry name" value="TonB-dep_rcpt-like"/>
</dbReference>
<gene>
    <name evidence="9" type="ORF">GNY06_11835</name>
</gene>
<dbReference type="InterPro" id="IPR023996">
    <property type="entry name" value="TonB-dep_OMP_SusC/RagA"/>
</dbReference>
<evidence type="ECO:0000256" key="6">
    <source>
        <dbReference type="ARBA" id="ARBA00023237"/>
    </source>
</evidence>
<dbReference type="Gene3D" id="2.170.130.10">
    <property type="entry name" value="TonB-dependent receptor, plug domain"/>
    <property type="match status" value="1"/>
</dbReference>
<evidence type="ECO:0000256" key="3">
    <source>
        <dbReference type="ARBA" id="ARBA00022452"/>
    </source>
</evidence>
<dbReference type="SUPFAM" id="SSF56935">
    <property type="entry name" value="Porins"/>
    <property type="match status" value="1"/>
</dbReference>
<name>A0A845PUY0_9FLAO</name>
<accession>A0A845PUY0</accession>
<evidence type="ECO:0000256" key="4">
    <source>
        <dbReference type="ARBA" id="ARBA00022692"/>
    </source>
</evidence>
<dbReference type="InterPro" id="IPR036942">
    <property type="entry name" value="Beta-barrel_TonB_sf"/>
</dbReference>
<dbReference type="RefSeq" id="WP_166520278.1">
    <property type="nucleotide sequence ID" value="NZ_JAAABJ010000641.1"/>
</dbReference>